<dbReference type="PROSITE" id="PS51192">
    <property type="entry name" value="HELICASE_ATP_BIND_1"/>
    <property type="match status" value="1"/>
</dbReference>
<dbReference type="SUPFAM" id="SSF52540">
    <property type="entry name" value="P-loop containing nucleoside triphosphate hydrolases"/>
    <property type="match status" value="1"/>
</dbReference>
<gene>
    <name evidence="7" type="ORF">Mal15_44800</name>
</gene>
<dbReference type="KEGG" id="smam:Mal15_44800"/>
<evidence type="ECO:0000259" key="6">
    <source>
        <dbReference type="PROSITE" id="PS51194"/>
    </source>
</evidence>
<dbReference type="PANTHER" id="PTHR11274">
    <property type="entry name" value="RAD25/XP-B DNA REPAIR HELICASE"/>
    <property type="match status" value="1"/>
</dbReference>
<keyword evidence="4" id="KW-0067">ATP-binding</keyword>
<dbReference type="PROSITE" id="PS51194">
    <property type="entry name" value="HELICASE_CTER"/>
    <property type="match status" value="1"/>
</dbReference>
<keyword evidence="8" id="KW-1185">Reference proteome</keyword>
<keyword evidence="2" id="KW-0378">Hydrolase</keyword>
<accession>A0A5B9MIY6</accession>
<keyword evidence="1" id="KW-0547">Nucleotide-binding</keyword>
<name>A0A5B9MIY6_9BACT</name>
<keyword evidence="3" id="KW-0347">Helicase</keyword>
<dbReference type="InterPro" id="IPR027417">
    <property type="entry name" value="P-loop_NTPase"/>
</dbReference>
<dbReference type="SMART" id="SM00487">
    <property type="entry name" value="DEXDc"/>
    <property type="match status" value="1"/>
</dbReference>
<dbReference type="AlphaFoldDB" id="A0A5B9MIY6"/>
<feature type="domain" description="Helicase ATP-binding" evidence="5">
    <location>
        <begin position="99"/>
        <end position="243"/>
    </location>
</feature>
<dbReference type="Pfam" id="PF04851">
    <property type="entry name" value="ResIII"/>
    <property type="match status" value="1"/>
</dbReference>
<evidence type="ECO:0000313" key="7">
    <source>
        <dbReference type="EMBL" id="QEG00410.1"/>
    </source>
</evidence>
<dbReference type="CDD" id="cd17926">
    <property type="entry name" value="DEXHc_RE"/>
    <property type="match status" value="1"/>
</dbReference>
<feature type="domain" description="Helicase C-terminal" evidence="6">
    <location>
        <begin position="342"/>
        <end position="477"/>
    </location>
</feature>
<sequence>MSLRPHVDFHQGTVRLFGLSARFVEKALTDVPLVWDEREDCYRADAMHADAIRQGLEHSLAGRFDWRVGRDAGAAEFRSLAVNDLRQVTLRGDQQQAVKAFEDGGRRGLVVMPTGTGKTVVAIELMIRCQCSTLVVVPVRDLMYQWHAKILEATGIDAGLIGDGVHRVSPISVTTYDSAAIHMPRIGDRFQMIVFDEVHHLAGPWRSDAARMSIAAIRLGLTATLPGDDQRTERLQQLVGPTLYQQSIAEASGKSLADYSVHRIAVRLTDDEQQRYRDYSRQIQTFVYQQREFDPQFKWDDTYALSAATKQEPDRARDAVIAMRAFRLKRQIEEHADAKLRMLEDLFRLHCDESVIVFTGSNVMARKISTRFLVPCLLSHCGKKERRQWLQGFAEGRYRVLVANRVLDEGVDLPEVKTAIVLGGLSSQRQAVQRLGRVLRKGTGGRRAKLYEVVVEDTREVTRSRDRRRNEAYRQKR</sequence>
<dbReference type="InterPro" id="IPR014001">
    <property type="entry name" value="Helicase_ATP-bd"/>
</dbReference>
<dbReference type="GO" id="GO:0005524">
    <property type="term" value="F:ATP binding"/>
    <property type="evidence" value="ECO:0007669"/>
    <property type="project" value="UniProtKB-KW"/>
</dbReference>
<evidence type="ECO:0000256" key="3">
    <source>
        <dbReference type="ARBA" id="ARBA00022806"/>
    </source>
</evidence>
<dbReference type="GO" id="GO:0004386">
    <property type="term" value="F:helicase activity"/>
    <property type="evidence" value="ECO:0007669"/>
    <property type="project" value="UniProtKB-KW"/>
</dbReference>
<dbReference type="PANTHER" id="PTHR11274:SF0">
    <property type="entry name" value="GENERAL TRANSCRIPTION AND DNA REPAIR FACTOR IIH HELICASE SUBUNIT XPB"/>
    <property type="match status" value="1"/>
</dbReference>
<evidence type="ECO:0000259" key="5">
    <source>
        <dbReference type="PROSITE" id="PS51192"/>
    </source>
</evidence>
<dbReference type="EMBL" id="CP036264">
    <property type="protein sequence ID" value="QEG00410.1"/>
    <property type="molecule type" value="Genomic_DNA"/>
</dbReference>
<dbReference type="Pfam" id="PF00271">
    <property type="entry name" value="Helicase_C"/>
    <property type="match status" value="1"/>
</dbReference>
<dbReference type="Proteomes" id="UP000321353">
    <property type="component" value="Chromosome"/>
</dbReference>
<dbReference type="Gene3D" id="3.40.50.300">
    <property type="entry name" value="P-loop containing nucleotide triphosphate hydrolases"/>
    <property type="match status" value="2"/>
</dbReference>
<proteinExistence type="predicted"/>
<dbReference type="GO" id="GO:0003677">
    <property type="term" value="F:DNA binding"/>
    <property type="evidence" value="ECO:0007669"/>
    <property type="project" value="InterPro"/>
</dbReference>
<organism evidence="7 8">
    <name type="scientific">Stieleria maiorica</name>
    <dbReference type="NCBI Taxonomy" id="2795974"/>
    <lineage>
        <taxon>Bacteria</taxon>
        <taxon>Pseudomonadati</taxon>
        <taxon>Planctomycetota</taxon>
        <taxon>Planctomycetia</taxon>
        <taxon>Pirellulales</taxon>
        <taxon>Pirellulaceae</taxon>
        <taxon>Stieleria</taxon>
    </lineage>
</organism>
<dbReference type="SMART" id="SM00490">
    <property type="entry name" value="HELICc"/>
    <property type="match status" value="1"/>
</dbReference>
<evidence type="ECO:0000256" key="2">
    <source>
        <dbReference type="ARBA" id="ARBA00022801"/>
    </source>
</evidence>
<dbReference type="InterPro" id="IPR050615">
    <property type="entry name" value="ATP-dep_DNA_Helicase"/>
</dbReference>
<dbReference type="InterPro" id="IPR006935">
    <property type="entry name" value="Helicase/UvrB_N"/>
</dbReference>
<evidence type="ECO:0000313" key="8">
    <source>
        <dbReference type="Proteomes" id="UP000321353"/>
    </source>
</evidence>
<dbReference type="InterPro" id="IPR001650">
    <property type="entry name" value="Helicase_C-like"/>
</dbReference>
<reference evidence="7 8" key="1">
    <citation type="submission" date="2019-02" db="EMBL/GenBank/DDBJ databases">
        <title>Planctomycetal bacteria perform biofilm scaping via a novel small molecule.</title>
        <authorList>
            <person name="Jeske O."/>
            <person name="Boedeker C."/>
            <person name="Wiegand S."/>
            <person name="Breitling P."/>
            <person name="Kallscheuer N."/>
            <person name="Jogler M."/>
            <person name="Rohde M."/>
            <person name="Petersen J."/>
            <person name="Medema M.H."/>
            <person name="Surup F."/>
            <person name="Jogler C."/>
        </authorList>
    </citation>
    <scope>NUCLEOTIDE SEQUENCE [LARGE SCALE GENOMIC DNA]</scope>
    <source>
        <strain evidence="7 8">Mal15</strain>
    </source>
</reference>
<evidence type="ECO:0000256" key="1">
    <source>
        <dbReference type="ARBA" id="ARBA00022741"/>
    </source>
</evidence>
<protein>
    <submittedName>
        <fullName evidence="7">Excinuclease ABC subunit B</fullName>
    </submittedName>
</protein>
<evidence type="ECO:0000256" key="4">
    <source>
        <dbReference type="ARBA" id="ARBA00022840"/>
    </source>
</evidence>
<dbReference type="RefSeq" id="WP_147869657.1">
    <property type="nucleotide sequence ID" value="NZ_CP036264.1"/>
</dbReference>
<dbReference type="GO" id="GO:0016787">
    <property type="term" value="F:hydrolase activity"/>
    <property type="evidence" value="ECO:0007669"/>
    <property type="project" value="UniProtKB-KW"/>
</dbReference>